<keyword evidence="2" id="KW-1185">Reference proteome</keyword>
<protein>
    <submittedName>
        <fullName evidence="1">Uncharacterized protein</fullName>
    </submittedName>
</protein>
<accession>A0AAE8XFT9</accession>
<proteinExistence type="predicted"/>
<dbReference type="Proteomes" id="UP000828026">
    <property type="component" value="Segment"/>
</dbReference>
<evidence type="ECO:0000313" key="2">
    <source>
        <dbReference type="Proteomes" id="UP000828026"/>
    </source>
</evidence>
<organism evidence="1 2">
    <name type="scientific">Vibrio phage BUCT194</name>
    <dbReference type="NCBI Taxonomy" id="2859072"/>
    <lineage>
        <taxon>Viruses</taxon>
        <taxon>Duplodnaviria</taxon>
        <taxon>Heunggongvirae</taxon>
        <taxon>Uroviricota</taxon>
        <taxon>Caudoviricetes</taxon>
        <taxon>Schitoviridae</taxon>
        <taxon>Varunavirus</taxon>
        <taxon>Varunavirus BUCT194</taxon>
    </lineage>
</organism>
<dbReference type="EMBL" id="MZ447858">
    <property type="protein sequence ID" value="UAW01174.1"/>
    <property type="molecule type" value="Genomic_DNA"/>
</dbReference>
<evidence type="ECO:0000313" key="1">
    <source>
        <dbReference type="EMBL" id="UAW01174.1"/>
    </source>
</evidence>
<sequence length="57" mass="6921">MLLLNTYQDTDDDNDMVFMFFIKYSLYIAPHEQDILSKLSSESAWLETYPYYKVRTR</sequence>
<dbReference type="GeneID" id="77933528"/>
<name>A0AAE8XFT9_9CAUD</name>
<dbReference type="RefSeq" id="YP_010657609.1">
    <property type="nucleotide sequence ID" value="NC_070848.1"/>
</dbReference>
<dbReference type="KEGG" id="vg:77933528"/>
<reference evidence="1 2" key="1">
    <citation type="submission" date="2021-06" db="EMBL/GenBank/DDBJ databases">
        <authorList>
            <person name="Chen R."/>
            <person name="Qin H."/>
            <person name="He S."/>
            <person name="Han P."/>
            <person name="Xu F."/>
            <person name="Sun H."/>
            <person name="Fan H."/>
            <person name="Tong Y."/>
        </authorList>
    </citation>
    <scope>NUCLEOTIDE SEQUENCE [LARGE SCALE GENOMIC DNA]</scope>
</reference>